<accession>A0A537IUG0</accession>
<evidence type="ECO:0000256" key="1">
    <source>
        <dbReference type="PIRSR" id="PIRSR600888-1"/>
    </source>
</evidence>
<dbReference type="InterPro" id="IPR014710">
    <property type="entry name" value="RmlC-like_jellyroll"/>
</dbReference>
<comment type="pathway">
    <text evidence="3">Carbohydrate biosynthesis; dTDP-L-rhamnose biosynthesis.</text>
</comment>
<comment type="catalytic activity">
    <reaction evidence="3">
        <text>dTDP-4-dehydro-6-deoxy-alpha-D-glucose = dTDP-4-dehydro-beta-L-rhamnose</text>
        <dbReference type="Rhea" id="RHEA:16969"/>
        <dbReference type="ChEBI" id="CHEBI:57649"/>
        <dbReference type="ChEBI" id="CHEBI:62830"/>
        <dbReference type="EC" id="5.1.3.13"/>
    </reaction>
</comment>
<protein>
    <recommendedName>
        <fullName evidence="3">dTDP-4-dehydrorhamnose 3,5-epimerase</fullName>
        <ecNumber evidence="3">5.1.3.13</ecNumber>
    </recommendedName>
    <alternativeName>
        <fullName evidence="3">Thymidine diphospho-4-keto-rhamnose 3,5-epimerase</fullName>
    </alternativeName>
</protein>
<dbReference type="NCBIfam" id="TIGR01221">
    <property type="entry name" value="rmlC"/>
    <property type="match status" value="1"/>
</dbReference>
<dbReference type="CDD" id="cd00438">
    <property type="entry name" value="cupin_RmlC"/>
    <property type="match status" value="1"/>
</dbReference>
<dbReference type="AlphaFoldDB" id="A0A537IUG0"/>
<dbReference type="Pfam" id="PF00908">
    <property type="entry name" value="dTDP_sugar_isom"/>
    <property type="match status" value="1"/>
</dbReference>
<dbReference type="GO" id="GO:0000271">
    <property type="term" value="P:polysaccharide biosynthetic process"/>
    <property type="evidence" value="ECO:0007669"/>
    <property type="project" value="TreeGrafter"/>
</dbReference>
<dbReference type="GO" id="GO:0008830">
    <property type="term" value="F:dTDP-4-dehydrorhamnose 3,5-epimerase activity"/>
    <property type="evidence" value="ECO:0007669"/>
    <property type="project" value="UniProtKB-UniRule"/>
</dbReference>
<dbReference type="EMBL" id="VBAP01000050">
    <property type="protein sequence ID" value="TMI74958.1"/>
    <property type="molecule type" value="Genomic_DNA"/>
</dbReference>
<dbReference type="PANTHER" id="PTHR21047">
    <property type="entry name" value="DTDP-6-DEOXY-D-GLUCOSE-3,5 EPIMERASE"/>
    <property type="match status" value="1"/>
</dbReference>
<dbReference type="UniPathway" id="UPA00124"/>
<evidence type="ECO:0000256" key="2">
    <source>
        <dbReference type="PIRSR" id="PIRSR600888-3"/>
    </source>
</evidence>
<feature type="active site" description="Proton donor" evidence="1">
    <location>
        <position position="133"/>
    </location>
</feature>
<gene>
    <name evidence="4" type="primary">rfbC</name>
    <name evidence="4" type="ORF">E6H05_07330</name>
</gene>
<proteinExistence type="inferred from homology"/>
<dbReference type="Proteomes" id="UP000318834">
    <property type="component" value="Unassembled WGS sequence"/>
</dbReference>
<name>A0A537IUG0_9BACT</name>
<dbReference type="InterPro" id="IPR011051">
    <property type="entry name" value="RmlC_Cupin_sf"/>
</dbReference>
<evidence type="ECO:0000256" key="3">
    <source>
        <dbReference type="RuleBase" id="RU364069"/>
    </source>
</evidence>
<feature type="active site" description="Proton acceptor" evidence="1">
    <location>
        <position position="63"/>
    </location>
</feature>
<evidence type="ECO:0000313" key="4">
    <source>
        <dbReference type="EMBL" id="TMI74958.1"/>
    </source>
</evidence>
<dbReference type="Gene3D" id="2.60.120.10">
    <property type="entry name" value="Jelly Rolls"/>
    <property type="match status" value="1"/>
</dbReference>
<reference evidence="4 5" key="1">
    <citation type="journal article" date="2019" name="Nat. Microbiol.">
        <title>Mediterranean grassland soil C-N compound turnover is dependent on rainfall and depth, and is mediated by genomically divergent microorganisms.</title>
        <authorList>
            <person name="Diamond S."/>
            <person name="Andeer P.F."/>
            <person name="Li Z."/>
            <person name="Crits-Christoph A."/>
            <person name="Burstein D."/>
            <person name="Anantharaman K."/>
            <person name="Lane K.R."/>
            <person name="Thomas B.C."/>
            <person name="Pan C."/>
            <person name="Northen T.R."/>
            <person name="Banfield J.F."/>
        </authorList>
    </citation>
    <scope>NUCLEOTIDE SEQUENCE [LARGE SCALE GENOMIC DNA]</scope>
    <source>
        <strain evidence="4">NP_8</strain>
    </source>
</reference>
<sequence length="182" mass="20692">MPFRFQRLELPDIIVIEPTVFEDDRGMFMEAYRTSDFLRAGIEGPFVQENHARSVRGVLRGLHYQKRPAAQGKLLRVASGEIYDVAVDIRRRSPTFGRWVSTRLSADNRLMVYVPPGFAHGYCVLSDIADVIYKTTAEYDPAQDRGILWNDPELAIAWPISRPRLSARDAALPPLRAADNDF</sequence>
<dbReference type="PANTHER" id="PTHR21047:SF2">
    <property type="entry name" value="THYMIDINE DIPHOSPHO-4-KETO-RHAMNOSE 3,5-EPIMERASE"/>
    <property type="match status" value="1"/>
</dbReference>
<keyword evidence="3 4" id="KW-0413">Isomerase</keyword>
<organism evidence="4 5">
    <name type="scientific">Candidatus Segetimicrobium genomatis</name>
    <dbReference type="NCBI Taxonomy" id="2569760"/>
    <lineage>
        <taxon>Bacteria</taxon>
        <taxon>Bacillati</taxon>
        <taxon>Candidatus Sysuimicrobiota</taxon>
        <taxon>Candidatus Sysuimicrobiia</taxon>
        <taxon>Candidatus Sysuimicrobiales</taxon>
        <taxon>Candidatus Segetimicrobiaceae</taxon>
        <taxon>Candidatus Segetimicrobium</taxon>
    </lineage>
</organism>
<dbReference type="InterPro" id="IPR000888">
    <property type="entry name" value="RmlC-like"/>
</dbReference>
<dbReference type="GO" id="GO:0019305">
    <property type="term" value="P:dTDP-rhamnose biosynthetic process"/>
    <property type="evidence" value="ECO:0007669"/>
    <property type="project" value="UniProtKB-UniRule"/>
</dbReference>
<evidence type="ECO:0000313" key="5">
    <source>
        <dbReference type="Proteomes" id="UP000318834"/>
    </source>
</evidence>
<dbReference type="EC" id="5.1.3.13" evidence="3"/>
<comment type="subunit">
    <text evidence="3">Homodimer.</text>
</comment>
<dbReference type="GO" id="GO:0005829">
    <property type="term" value="C:cytosol"/>
    <property type="evidence" value="ECO:0007669"/>
    <property type="project" value="TreeGrafter"/>
</dbReference>
<comment type="caution">
    <text evidence="4">The sequence shown here is derived from an EMBL/GenBank/DDBJ whole genome shotgun (WGS) entry which is preliminary data.</text>
</comment>
<comment type="similarity">
    <text evidence="3">Belongs to the dTDP-4-dehydrorhamnose 3,5-epimerase family.</text>
</comment>
<comment type="function">
    <text evidence="3">Catalyzes the epimerization of the C3' and C5'positions of dTDP-6-deoxy-D-xylo-4-hexulose, forming dTDP-6-deoxy-L-lyxo-4-hexulose.</text>
</comment>
<dbReference type="SUPFAM" id="SSF51182">
    <property type="entry name" value="RmlC-like cupins"/>
    <property type="match status" value="1"/>
</dbReference>
<feature type="site" description="Participates in a stacking interaction with the thymidine ring of dTDP-4-oxo-6-deoxyglucose" evidence="2">
    <location>
        <position position="139"/>
    </location>
</feature>